<proteinExistence type="predicted"/>
<reference evidence="1 2" key="1">
    <citation type="submission" date="2019-04" db="EMBL/GenBank/DDBJ databases">
        <title>Cohnella sp. nov. isolated from preserved vegetables.</title>
        <authorList>
            <person name="Lin S.-Y."/>
            <person name="Hung M.-H."/>
            <person name="Young C.-C."/>
        </authorList>
    </citation>
    <scope>NUCLEOTIDE SEQUENCE [LARGE SCALE GENOMIC DNA]</scope>
    <source>
        <strain evidence="1 2">CC-MHH1044</strain>
    </source>
</reference>
<evidence type="ECO:0000313" key="1">
    <source>
        <dbReference type="EMBL" id="THF78390.1"/>
    </source>
</evidence>
<sequence>MKFSEFSPEQWYDLLPYMDTCLIPVSGLTGEEPPHEATERIAGTGDWLQPLEAAFRGRSVTMPANHYVDVTNEDDIRRVSGLCERMRGLGFAFVVVVSGRADWAAVPEDADLLIKPEEAGAEPDPDKLRQAIMALWKREAGAK</sequence>
<keyword evidence="2" id="KW-1185">Reference proteome</keyword>
<dbReference type="EMBL" id="SSOB01000016">
    <property type="protein sequence ID" value="THF78390.1"/>
    <property type="molecule type" value="Genomic_DNA"/>
</dbReference>
<dbReference type="Proteomes" id="UP000310636">
    <property type="component" value="Unassembled WGS sequence"/>
</dbReference>
<dbReference type="OrthoDB" id="2678750at2"/>
<dbReference type="AlphaFoldDB" id="A0A4S4BVD2"/>
<evidence type="ECO:0000313" key="2">
    <source>
        <dbReference type="Proteomes" id="UP000310636"/>
    </source>
</evidence>
<name>A0A4S4BVD2_9BACL</name>
<comment type="caution">
    <text evidence="1">The sequence shown here is derived from an EMBL/GenBank/DDBJ whole genome shotgun (WGS) entry which is preliminary data.</text>
</comment>
<protein>
    <submittedName>
        <fullName evidence="1">DUF2487 family protein</fullName>
    </submittedName>
</protein>
<dbReference type="InterPro" id="IPR019615">
    <property type="entry name" value="DUF2487"/>
</dbReference>
<dbReference type="RefSeq" id="WP_136370486.1">
    <property type="nucleotide sequence ID" value="NZ_SSOB01000016.1"/>
</dbReference>
<gene>
    <name evidence="1" type="ORF">E6C55_14365</name>
</gene>
<organism evidence="1 2">
    <name type="scientific">Cohnella fermenti</name>
    <dbReference type="NCBI Taxonomy" id="2565925"/>
    <lineage>
        <taxon>Bacteria</taxon>
        <taxon>Bacillati</taxon>
        <taxon>Bacillota</taxon>
        <taxon>Bacilli</taxon>
        <taxon>Bacillales</taxon>
        <taxon>Paenibacillaceae</taxon>
        <taxon>Cohnella</taxon>
    </lineage>
</organism>
<accession>A0A4S4BVD2</accession>
<dbReference type="Pfam" id="PF10673">
    <property type="entry name" value="DUF2487"/>
    <property type="match status" value="1"/>
</dbReference>